<comment type="caution">
    <text evidence="1">The sequence shown here is derived from an EMBL/GenBank/DDBJ whole genome shotgun (WGS) entry which is preliminary data.</text>
</comment>
<proteinExistence type="predicted"/>
<organism evidence="1 2">
    <name type="scientific">Gigaspora margarita</name>
    <dbReference type="NCBI Taxonomy" id="4874"/>
    <lineage>
        <taxon>Eukaryota</taxon>
        <taxon>Fungi</taxon>
        <taxon>Fungi incertae sedis</taxon>
        <taxon>Mucoromycota</taxon>
        <taxon>Glomeromycotina</taxon>
        <taxon>Glomeromycetes</taxon>
        <taxon>Diversisporales</taxon>
        <taxon>Gigasporaceae</taxon>
        <taxon>Gigaspora</taxon>
    </lineage>
</organism>
<accession>A0ABN7X8K4</accession>
<reference evidence="1 2" key="1">
    <citation type="submission" date="2021-06" db="EMBL/GenBank/DDBJ databases">
        <authorList>
            <person name="Kallberg Y."/>
            <person name="Tangrot J."/>
            <person name="Rosling A."/>
        </authorList>
    </citation>
    <scope>NUCLEOTIDE SEQUENCE [LARGE SCALE GENOMIC DNA]</scope>
    <source>
        <strain evidence="1 2">120-4 pot B 10/14</strain>
    </source>
</reference>
<feature type="non-terminal residue" evidence="1">
    <location>
        <position position="115"/>
    </location>
</feature>
<dbReference type="EMBL" id="CAJVQB010102613">
    <property type="protein sequence ID" value="CAG8850749.1"/>
    <property type="molecule type" value="Genomic_DNA"/>
</dbReference>
<evidence type="ECO:0000313" key="2">
    <source>
        <dbReference type="Proteomes" id="UP000789901"/>
    </source>
</evidence>
<dbReference type="Proteomes" id="UP000789901">
    <property type="component" value="Unassembled WGS sequence"/>
</dbReference>
<keyword evidence="2" id="KW-1185">Reference proteome</keyword>
<name>A0ABN7X8K4_GIGMA</name>
<gene>
    <name evidence="1" type="ORF">GMARGA_LOCUS40379</name>
</gene>
<protein>
    <submittedName>
        <fullName evidence="1">44923_t:CDS:1</fullName>
    </submittedName>
</protein>
<sequence>NESSDSDPQFTLFFGTVSLRDENLLALKQYTAMIDIKTLPSNLPFEKYLAPQVIEYSSFAFVDPPTYARAPGFVFDLSVILEDKNKQLSLNVADTANHKTLIQNLKELSRLDDSQ</sequence>
<evidence type="ECO:0000313" key="1">
    <source>
        <dbReference type="EMBL" id="CAG8850749.1"/>
    </source>
</evidence>
<feature type="non-terminal residue" evidence="1">
    <location>
        <position position="1"/>
    </location>
</feature>